<feature type="compositionally biased region" description="Polar residues" evidence="2">
    <location>
        <begin position="490"/>
        <end position="499"/>
    </location>
</feature>
<feature type="region of interest" description="Disordered" evidence="2">
    <location>
        <begin position="338"/>
        <end position="389"/>
    </location>
</feature>
<comment type="caution">
    <text evidence="4">The sequence shown here is derived from an EMBL/GenBank/DDBJ whole genome shotgun (WGS) entry which is preliminary data.</text>
</comment>
<protein>
    <recommendedName>
        <fullName evidence="6">Hamartin</fullName>
    </recommendedName>
</protein>
<dbReference type="GO" id="GO:0033596">
    <property type="term" value="C:TSC1-TSC2 complex"/>
    <property type="evidence" value="ECO:0007669"/>
    <property type="project" value="TreeGrafter"/>
</dbReference>
<dbReference type="SUPFAM" id="SSF48371">
    <property type="entry name" value="ARM repeat"/>
    <property type="match status" value="1"/>
</dbReference>
<reference evidence="4" key="1">
    <citation type="submission" date="2019-08" db="EMBL/GenBank/DDBJ databases">
        <title>The genome of the North American firefly Photinus pyralis.</title>
        <authorList>
            <consortium name="Photinus pyralis genome working group"/>
            <person name="Fallon T.R."/>
            <person name="Sander Lower S.E."/>
            <person name="Weng J.-K."/>
        </authorList>
    </citation>
    <scope>NUCLEOTIDE SEQUENCE</scope>
    <source>
        <strain evidence="4">TRF0915ILg1</strain>
        <tissue evidence="4">Whole body</tissue>
    </source>
</reference>
<gene>
    <name evidence="4" type="ORF">ILUMI_26302</name>
</gene>
<sequence length="1123" mass="127056">MAHANIVTDYLYQLESNDTQVVEDVKQKFYEQFNIVQDSWLLYGLYDYYMASNSIRSLEILLNIREPHHTFLFNKLLDTIRGSTKTESKVQALTLLGHVLRKEPPWLYKITEHQLLRDLLKLLKTETDILLLLSALLVLVILLPIVPSRMGNFLQDVFDIFSRLAAWNCSNPEKLVEEQMVHMQLALYALFQRLYGMYPCNFLAYLRNQYRSKEQIPIFVHTVKPMLDTVKMHPLLVTASKDKETTTERWKKMGSHDVVVECERFTLDVGDKCPHESGYLTSSFRSRSGTTNSTTFDSSQQLQSVKNTSRTSLALEAKEFYTPGTKLYCQTPPVPDSLTATPITHLQGPSAVGTSQEGTSPPEAAIEATPETTPIKDARLTSRSQLPTGSAVRALSTLSGRNWSIGSSSSTPSHSQPSSPMRKESSPFNFAPTENRISAFGLPKREQPYAAQKLQRLIQDRTQVVEGGPLESRSRTPVLHPTSPLRIIPTSETGNSHSPVQRIESPVSQEDEEVLEIVRQGELEQRPNLRQCDSVLQESESRGIEEDLDECEQEHGSPCTAGGLHMPNSRSMNDFAKRIRRLRYHSQCGGESELPEISTGSSPGNCAPFPSNTVRRANSCPEMKKIPLVPTKDNRNKTLEEADEEMNRENIHIGDGSGMLMQKLVISTETQTEGIYLVMPYELMFLGMFPSMESGDGKPSPAPSPLNVQDKFLTASPYEILDKYIEIAVRSEKDGTKHLKEQLQLLHQWLLFERHRREAHAVKNRRLLADAKNTKALEEHNSALRDQVQLQQKDIDHLKDELEAIKRDKYTKGRQECESIHHWENKYISAHQDHLNLKQQNEEVQREFENLKLKIAELDNKRQRVESALFEANAEVKIAKEQAWAGEKGKAELEQVNKELLISGEMQQRYQEKLIQLPYLKRSEEELARFTESYGLELKNLRQQLDSKSVALETCRSRIGELEQAIIQCEERCNVQKRVLNETKEAYDVKLKAVESKYQSQLTITRSLQEKILELRQESGRPTPHSPDTSSCHEVIPTLTDRTSIATGLSAHSSPLSASLASSESSAAAFGHSDGRNLQYMMDQKEPAPSTSKMTAAEEETMNESSTTNLSQSSSPFSANKQD</sequence>
<accession>A0A8K0C6R8</accession>
<feature type="compositionally biased region" description="Low complexity" evidence="2">
    <location>
        <begin position="401"/>
        <end position="420"/>
    </location>
</feature>
<feature type="compositionally biased region" description="Low complexity" evidence="2">
    <location>
        <begin position="1103"/>
        <end position="1123"/>
    </location>
</feature>
<keyword evidence="3" id="KW-0812">Transmembrane</keyword>
<dbReference type="GO" id="GO:0032007">
    <property type="term" value="P:negative regulation of TOR signaling"/>
    <property type="evidence" value="ECO:0007669"/>
    <property type="project" value="TreeGrafter"/>
</dbReference>
<feature type="coiled-coil region" evidence="1">
    <location>
        <begin position="834"/>
        <end position="882"/>
    </location>
</feature>
<keyword evidence="5" id="KW-1185">Reference proteome</keyword>
<feature type="region of interest" description="Disordered" evidence="2">
    <location>
        <begin position="401"/>
        <end position="432"/>
    </location>
</feature>
<dbReference type="PANTHER" id="PTHR15154:SF2">
    <property type="entry name" value="HAMARTIN"/>
    <property type="match status" value="1"/>
</dbReference>
<feature type="transmembrane region" description="Helical" evidence="3">
    <location>
        <begin position="129"/>
        <end position="146"/>
    </location>
</feature>
<organism evidence="4 5">
    <name type="scientific">Ignelater luminosus</name>
    <name type="common">Cucubano</name>
    <name type="synonym">Pyrophorus luminosus</name>
    <dbReference type="NCBI Taxonomy" id="2038154"/>
    <lineage>
        <taxon>Eukaryota</taxon>
        <taxon>Metazoa</taxon>
        <taxon>Ecdysozoa</taxon>
        <taxon>Arthropoda</taxon>
        <taxon>Hexapoda</taxon>
        <taxon>Insecta</taxon>
        <taxon>Pterygota</taxon>
        <taxon>Neoptera</taxon>
        <taxon>Endopterygota</taxon>
        <taxon>Coleoptera</taxon>
        <taxon>Polyphaga</taxon>
        <taxon>Elateriformia</taxon>
        <taxon>Elateroidea</taxon>
        <taxon>Elateridae</taxon>
        <taxon>Agrypninae</taxon>
        <taxon>Pyrophorini</taxon>
        <taxon>Ignelater</taxon>
    </lineage>
</organism>
<dbReference type="PANTHER" id="PTHR15154">
    <property type="entry name" value="HAMARTIN"/>
    <property type="match status" value="1"/>
</dbReference>
<evidence type="ECO:0000313" key="4">
    <source>
        <dbReference type="EMBL" id="KAF2879872.1"/>
    </source>
</evidence>
<feature type="region of interest" description="Disordered" evidence="2">
    <location>
        <begin position="470"/>
        <end position="511"/>
    </location>
</feature>
<evidence type="ECO:0008006" key="6">
    <source>
        <dbReference type="Google" id="ProtNLM"/>
    </source>
</evidence>
<dbReference type="AlphaFoldDB" id="A0A8K0C6R8"/>
<dbReference type="Proteomes" id="UP000801492">
    <property type="component" value="Unassembled WGS sequence"/>
</dbReference>
<dbReference type="GO" id="GO:0008285">
    <property type="term" value="P:negative regulation of cell population proliferation"/>
    <property type="evidence" value="ECO:0007669"/>
    <property type="project" value="TreeGrafter"/>
</dbReference>
<evidence type="ECO:0000313" key="5">
    <source>
        <dbReference type="Proteomes" id="UP000801492"/>
    </source>
</evidence>
<dbReference type="GO" id="GO:0051726">
    <property type="term" value="P:regulation of cell cycle"/>
    <property type="evidence" value="ECO:0007669"/>
    <property type="project" value="TreeGrafter"/>
</dbReference>
<proteinExistence type="predicted"/>
<keyword evidence="3" id="KW-1133">Transmembrane helix</keyword>
<dbReference type="InterPro" id="IPR016024">
    <property type="entry name" value="ARM-type_fold"/>
</dbReference>
<feature type="region of interest" description="Disordered" evidence="2">
    <location>
        <begin position="284"/>
        <end position="309"/>
    </location>
</feature>
<name>A0A8K0C6R8_IGNLU</name>
<evidence type="ECO:0000256" key="2">
    <source>
        <dbReference type="SAM" id="MobiDB-lite"/>
    </source>
</evidence>
<keyword evidence="1" id="KW-0175">Coiled coil</keyword>
<evidence type="ECO:0000256" key="3">
    <source>
        <dbReference type="SAM" id="Phobius"/>
    </source>
</evidence>
<dbReference type="InterPro" id="IPR007483">
    <property type="entry name" value="Hamartin"/>
</dbReference>
<feature type="coiled-coil region" evidence="1">
    <location>
        <begin position="781"/>
        <end position="808"/>
    </location>
</feature>
<dbReference type="EMBL" id="VTPC01091063">
    <property type="protein sequence ID" value="KAF2879872.1"/>
    <property type="molecule type" value="Genomic_DNA"/>
</dbReference>
<feature type="region of interest" description="Disordered" evidence="2">
    <location>
        <begin position="1080"/>
        <end position="1123"/>
    </location>
</feature>
<dbReference type="OrthoDB" id="6022054at2759"/>
<evidence type="ECO:0000256" key="1">
    <source>
        <dbReference type="SAM" id="Coils"/>
    </source>
</evidence>
<dbReference type="Pfam" id="PF04388">
    <property type="entry name" value="Hamartin"/>
    <property type="match status" value="1"/>
</dbReference>
<keyword evidence="3" id="KW-0472">Membrane</keyword>
<feature type="coiled-coil region" evidence="1">
    <location>
        <begin position="938"/>
        <end position="972"/>
    </location>
</feature>